<protein>
    <submittedName>
        <fullName evidence="1">Uncharacterized protein</fullName>
    </submittedName>
</protein>
<gene>
    <name evidence="1" type="ORF">BV22DRAFT_1046901</name>
</gene>
<name>A0ACB8BHM2_9AGAM</name>
<evidence type="ECO:0000313" key="2">
    <source>
        <dbReference type="Proteomes" id="UP000790709"/>
    </source>
</evidence>
<keyword evidence="2" id="KW-1185">Reference proteome</keyword>
<dbReference type="EMBL" id="MU266406">
    <property type="protein sequence ID" value="KAH7925252.1"/>
    <property type="molecule type" value="Genomic_DNA"/>
</dbReference>
<sequence>MTPIPPNGLNTLSDGPGASGVPDPTTSPDYNWRENVFIQILFLSIKIVPDDVAGATGAPSEIHGGPKVSSCVAELRGGGRHNDGALRFWKPPEDTNSSNSERQKSVLNTGGGEASAHDKDACRPAICGILWVEGGGGGGNPRWTSGQNRRCAWASGNDGSLVRSFRTAVFSPKAKHCMRWRRSPVPPYEDGHVSFWHGA</sequence>
<comment type="caution">
    <text evidence="1">The sequence shown here is derived from an EMBL/GenBank/DDBJ whole genome shotgun (WGS) entry which is preliminary data.</text>
</comment>
<organism evidence="1 2">
    <name type="scientific">Leucogyrophana mollusca</name>
    <dbReference type="NCBI Taxonomy" id="85980"/>
    <lineage>
        <taxon>Eukaryota</taxon>
        <taxon>Fungi</taxon>
        <taxon>Dikarya</taxon>
        <taxon>Basidiomycota</taxon>
        <taxon>Agaricomycotina</taxon>
        <taxon>Agaricomycetes</taxon>
        <taxon>Agaricomycetidae</taxon>
        <taxon>Boletales</taxon>
        <taxon>Boletales incertae sedis</taxon>
        <taxon>Leucogyrophana</taxon>
    </lineage>
</organism>
<reference evidence="1" key="1">
    <citation type="journal article" date="2021" name="New Phytol.">
        <title>Evolutionary innovations through gain and loss of genes in the ectomycorrhizal Boletales.</title>
        <authorList>
            <person name="Wu G."/>
            <person name="Miyauchi S."/>
            <person name="Morin E."/>
            <person name="Kuo A."/>
            <person name="Drula E."/>
            <person name="Varga T."/>
            <person name="Kohler A."/>
            <person name="Feng B."/>
            <person name="Cao Y."/>
            <person name="Lipzen A."/>
            <person name="Daum C."/>
            <person name="Hundley H."/>
            <person name="Pangilinan J."/>
            <person name="Johnson J."/>
            <person name="Barry K."/>
            <person name="LaButti K."/>
            <person name="Ng V."/>
            <person name="Ahrendt S."/>
            <person name="Min B."/>
            <person name="Choi I.G."/>
            <person name="Park H."/>
            <person name="Plett J.M."/>
            <person name="Magnuson J."/>
            <person name="Spatafora J.W."/>
            <person name="Nagy L.G."/>
            <person name="Henrissat B."/>
            <person name="Grigoriev I.V."/>
            <person name="Yang Z.L."/>
            <person name="Xu J."/>
            <person name="Martin F.M."/>
        </authorList>
    </citation>
    <scope>NUCLEOTIDE SEQUENCE</scope>
    <source>
        <strain evidence="1">KUC20120723A-06</strain>
    </source>
</reference>
<accession>A0ACB8BHM2</accession>
<evidence type="ECO:0000313" key="1">
    <source>
        <dbReference type="EMBL" id="KAH7925252.1"/>
    </source>
</evidence>
<dbReference type="Proteomes" id="UP000790709">
    <property type="component" value="Unassembled WGS sequence"/>
</dbReference>
<proteinExistence type="predicted"/>